<name>A0ABQ1V2Y4_9NOCA</name>
<accession>A0ABQ1V2Y4</accession>
<dbReference type="InterPro" id="IPR002925">
    <property type="entry name" value="Dienelactn_hydro"/>
</dbReference>
<organism evidence="3 4">
    <name type="scientific">Williamsia phyllosphaerae</name>
    <dbReference type="NCBI Taxonomy" id="885042"/>
    <lineage>
        <taxon>Bacteria</taxon>
        <taxon>Bacillati</taxon>
        <taxon>Actinomycetota</taxon>
        <taxon>Actinomycetes</taxon>
        <taxon>Mycobacteriales</taxon>
        <taxon>Nocardiaceae</taxon>
        <taxon>Williamsia</taxon>
    </lineage>
</organism>
<evidence type="ECO:0000313" key="3">
    <source>
        <dbReference type="EMBL" id="GGF35111.1"/>
    </source>
</evidence>
<keyword evidence="4" id="KW-1185">Reference proteome</keyword>
<dbReference type="InterPro" id="IPR029058">
    <property type="entry name" value="AB_hydrolase_fold"/>
</dbReference>
<protein>
    <submittedName>
        <fullName evidence="3">Carboxymethylenebutenolidase</fullName>
    </submittedName>
</protein>
<evidence type="ECO:0000256" key="1">
    <source>
        <dbReference type="SAM" id="MobiDB-lite"/>
    </source>
</evidence>
<dbReference type="InterPro" id="IPR051049">
    <property type="entry name" value="Dienelactone_hydrolase-like"/>
</dbReference>
<dbReference type="Pfam" id="PF01738">
    <property type="entry name" value="DLH"/>
    <property type="match status" value="1"/>
</dbReference>
<sequence length="351" mass="35857">MWLFAIRIVYRNWLIAARQGTACSGIVGATAHHFDPRGPMTQFKQYIAEEIAIDHADGLFGRREALRRLGLLGLTAASASALLAACGSDSDTTATQSSAATSSGSGAPASAATSGSATAPGMSTALPTEAITFAGPNGTLQGAWAAAPSPKGAVLVLHENKGLTDHIRTIAGRLAGAGYSSLAVDLLSGKGGTATFSDPAQATAALADIPAENFVADMKAGVVELQKRAPGAKVGAIGFCFGGGLVWSLLASGEPQLSAAVPFYGPLPDDANFDGSKNAAVLAVYAGLDKRVNASMPEAETALKAAGMRYRVQSVPGVDHAFFNDTGARYNEAAANTVYGQVMEWFGTYLG</sequence>
<dbReference type="Gene3D" id="3.40.50.1820">
    <property type="entry name" value="alpha/beta hydrolase"/>
    <property type="match status" value="1"/>
</dbReference>
<feature type="domain" description="Dienelactone hydrolase" evidence="2">
    <location>
        <begin position="148"/>
        <end position="350"/>
    </location>
</feature>
<dbReference type="PANTHER" id="PTHR46623:SF6">
    <property type="entry name" value="ALPHA_BETA-HYDROLASES SUPERFAMILY PROTEIN"/>
    <property type="match status" value="1"/>
</dbReference>
<dbReference type="Proteomes" id="UP000632454">
    <property type="component" value="Unassembled WGS sequence"/>
</dbReference>
<dbReference type="EMBL" id="BMCS01000002">
    <property type="protein sequence ID" value="GGF35111.1"/>
    <property type="molecule type" value="Genomic_DNA"/>
</dbReference>
<reference evidence="4" key="1">
    <citation type="journal article" date="2019" name="Int. J. Syst. Evol. Microbiol.">
        <title>The Global Catalogue of Microorganisms (GCM) 10K type strain sequencing project: providing services to taxonomists for standard genome sequencing and annotation.</title>
        <authorList>
            <consortium name="The Broad Institute Genomics Platform"/>
            <consortium name="The Broad Institute Genome Sequencing Center for Infectious Disease"/>
            <person name="Wu L."/>
            <person name="Ma J."/>
        </authorList>
    </citation>
    <scope>NUCLEOTIDE SEQUENCE [LARGE SCALE GENOMIC DNA]</scope>
    <source>
        <strain evidence="4">CCM 7855</strain>
    </source>
</reference>
<feature type="region of interest" description="Disordered" evidence="1">
    <location>
        <begin position="94"/>
        <end position="121"/>
    </location>
</feature>
<evidence type="ECO:0000259" key="2">
    <source>
        <dbReference type="Pfam" id="PF01738"/>
    </source>
</evidence>
<dbReference type="SUPFAM" id="SSF53474">
    <property type="entry name" value="alpha/beta-Hydrolases"/>
    <property type="match status" value="1"/>
</dbReference>
<evidence type="ECO:0000313" key="4">
    <source>
        <dbReference type="Proteomes" id="UP000632454"/>
    </source>
</evidence>
<comment type="caution">
    <text evidence="3">The sequence shown here is derived from an EMBL/GenBank/DDBJ whole genome shotgun (WGS) entry which is preliminary data.</text>
</comment>
<dbReference type="PANTHER" id="PTHR46623">
    <property type="entry name" value="CARBOXYMETHYLENEBUTENOLIDASE-RELATED"/>
    <property type="match status" value="1"/>
</dbReference>
<proteinExistence type="predicted"/>
<gene>
    <name evidence="3" type="ORF">GCM10007298_33710</name>
</gene>